<dbReference type="EMBL" id="SBIQ01000012">
    <property type="protein sequence ID" value="KAF7684457.1"/>
    <property type="molecule type" value="Genomic_DNA"/>
</dbReference>
<evidence type="ECO:0000256" key="2">
    <source>
        <dbReference type="ARBA" id="ARBA00004123"/>
    </source>
</evidence>
<dbReference type="InterPro" id="IPR006086">
    <property type="entry name" value="XPG-I_dom"/>
</dbReference>
<evidence type="ECO:0000259" key="11">
    <source>
        <dbReference type="SMART" id="SM00484"/>
    </source>
</evidence>
<feature type="domain" description="XPG-I" evidence="11">
    <location>
        <begin position="138"/>
        <end position="207"/>
    </location>
</feature>
<accession>A0ABQ7I206</accession>
<evidence type="ECO:0000256" key="8">
    <source>
        <dbReference type="ARBA" id="ARBA00022842"/>
    </source>
</evidence>
<protein>
    <submittedName>
        <fullName evidence="13">Exonuclease 1</fullName>
    </submittedName>
</protein>
<dbReference type="InterPro" id="IPR008918">
    <property type="entry name" value="HhH2"/>
</dbReference>
<dbReference type="Gene3D" id="3.40.50.1010">
    <property type="entry name" value="5'-nuclease"/>
    <property type="match status" value="1"/>
</dbReference>
<keyword evidence="6" id="KW-0227">DNA damage</keyword>
<dbReference type="SUPFAM" id="SSF88723">
    <property type="entry name" value="PIN domain-like"/>
    <property type="match status" value="1"/>
</dbReference>
<dbReference type="InterPro" id="IPR006084">
    <property type="entry name" value="XPG/Rad2"/>
</dbReference>
<dbReference type="PANTHER" id="PTHR11081:SF9">
    <property type="entry name" value="FLAP ENDONUCLEASE 1"/>
    <property type="match status" value="1"/>
</dbReference>
<proteinExistence type="predicted"/>
<evidence type="ECO:0000256" key="7">
    <source>
        <dbReference type="ARBA" id="ARBA00022801"/>
    </source>
</evidence>
<evidence type="ECO:0000256" key="10">
    <source>
        <dbReference type="ARBA" id="ARBA00023242"/>
    </source>
</evidence>
<dbReference type="InterPro" id="IPR044752">
    <property type="entry name" value="PIN-like_EXO1"/>
</dbReference>
<dbReference type="InterPro" id="IPR029060">
    <property type="entry name" value="PIN-like_dom_sf"/>
</dbReference>
<comment type="cofactor">
    <cofactor evidence="1">
        <name>Mg(2+)</name>
        <dbReference type="ChEBI" id="CHEBI:18420"/>
    </cofactor>
</comment>
<name>A0ABQ7I206_9MICR</name>
<organism evidence="13 14">
    <name type="scientific">Astathelohania contejeani</name>
    <dbReference type="NCBI Taxonomy" id="164912"/>
    <lineage>
        <taxon>Eukaryota</taxon>
        <taxon>Fungi</taxon>
        <taxon>Fungi incertae sedis</taxon>
        <taxon>Microsporidia</taxon>
        <taxon>Astathelohaniidae</taxon>
        <taxon>Astathelohania</taxon>
    </lineage>
</organism>
<dbReference type="SMART" id="SM00279">
    <property type="entry name" value="HhH2"/>
    <property type="match status" value="1"/>
</dbReference>
<keyword evidence="4" id="KW-0479">Metal-binding</keyword>
<keyword evidence="5" id="KW-0255">Endonuclease</keyword>
<dbReference type="PANTHER" id="PTHR11081">
    <property type="entry name" value="FLAP ENDONUCLEASE FAMILY MEMBER"/>
    <property type="match status" value="1"/>
</dbReference>
<evidence type="ECO:0000256" key="1">
    <source>
        <dbReference type="ARBA" id="ARBA00001946"/>
    </source>
</evidence>
<dbReference type="CDD" id="cd09857">
    <property type="entry name" value="PIN_EXO1"/>
    <property type="match status" value="1"/>
</dbReference>
<dbReference type="InterPro" id="IPR006085">
    <property type="entry name" value="XPG_DNA_repair_N"/>
</dbReference>
<sequence length="339" mass="38702">MGITGLLPLVKPALVRRPIAAYRNKKVGIDGHSWLYQTSHAIAQDVFYGIPTTRHHPFILNRIDSLKKAGVTPIVVFDGDLLPSKYTTNESRKQAKLKIKEEILEHIKQGNMAQAKNLMPRCVSIKPMIVQSTIELLKKESIEYIVSPYESDAQLTYLQRIGYIDAIMTEDSDFIPYGCTNLLYKFDGKHMWEYKKERLVNVKDNFFADNILQICILSGCDYLPSIHGVGLLTAYKLLKKHGSVEAIIAELSVKKEIPTEYIKEFVRAEETFKNQVVYDPIKKRRIFLSGETSSKFSNYEFLGSFLEETVEYKTAMGELLGKYDDIKLESIKISDDVKV</sequence>
<comment type="caution">
    <text evidence="13">The sequence shown here is derived from an EMBL/GenBank/DDBJ whole genome shotgun (WGS) entry which is preliminary data.</text>
</comment>
<keyword evidence="10" id="KW-0539">Nucleus</keyword>
<dbReference type="CDD" id="cd09901">
    <property type="entry name" value="H3TH_FEN1-like"/>
    <property type="match status" value="1"/>
</dbReference>
<dbReference type="SMART" id="SM00485">
    <property type="entry name" value="XPGN"/>
    <property type="match status" value="1"/>
</dbReference>
<keyword evidence="14" id="KW-1185">Reference proteome</keyword>
<evidence type="ECO:0000259" key="12">
    <source>
        <dbReference type="SMART" id="SM00485"/>
    </source>
</evidence>
<dbReference type="PRINTS" id="PR00853">
    <property type="entry name" value="XPGRADSUPER"/>
</dbReference>
<feature type="domain" description="XPG N-terminal" evidence="12">
    <location>
        <begin position="1"/>
        <end position="99"/>
    </location>
</feature>
<evidence type="ECO:0000313" key="14">
    <source>
        <dbReference type="Proteomes" id="UP001516464"/>
    </source>
</evidence>
<keyword evidence="3" id="KW-0540">Nuclease</keyword>
<keyword evidence="8" id="KW-0460">Magnesium</keyword>
<gene>
    <name evidence="13" type="primary">EXO1</name>
    <name evidence="13" type="ORF">TCON_0329</name>
</gene>
<comment type="subcellular location">
    <subcellularLocation>
        <location evidence="2">Nucleus</location>
    </subcellularLocation>
</comment>
<evidence type="ECO:0000256" key="6">
    <source>
        <dbReference type="ARBA" id="ARBA00022763"/>
    </source>
</evidence>
<dbReference type="Proteomes" id="UP001516464">
    <property type="component" value="Unassembled WGS sequence"/>
</dbReference>
<dbReference type="GO" id="GO:0004527">
    <property type="term" value="F:exonuclease activity"/>
    <property type="evidence" value="ECO:0007669"/>
    <property type="project" value="UniProtKB-KW"/>
</dbReference>
<keyword evidence="7" id="KW-0378">Hydrolase</keyword>
<dbReference type="SMART" id="SM00484">
    <property type="entry name" value="XPGI"/>
    <property type="match status" value="1"/>
</dbReference>
<evidence type="ECO:0000256" key="3">
    <source>
        <dbReference type="ARBA" id="ARBA00022722"/>
    </source>
</evidence>
<dbReference type="SUPFAM" id="SSF47807">
    <property type="entry name" value="5' to 3' exonuclease, C-terminal subdomain"/>
    <property type="match status" value="1"/>
</dbReference>
<evidence type="ECO:0000256" key="4">
    <source>
        <dbReference type="ARBA" id="ARBA00022723"/>
    </source>
</evidence>
<evidence type="ECO:0000256" key="9">
    <source>
        <dbReference type="ARBA" id="ARBA00023204"/>
    </source>
</evidence>
<keyword evidence="9" id="KW-0234">DNA repair</keyword>
<dbReference type="Pfam" id="PF00752">
    <property type="entry name" value="XPG_N"/>
    <property type="match status" value="1"/>
</dbReference>
<dbReference type="Pfam" id="PF00867">
    <property type="entry name" value="XPG_I"/>
    <property type="match status" value="1"/>
</dbReference>
<dbReference type="Gene3D" id="1.10.150.20">
    <property type="entry name" value="5' to 3' exonuclease, C-terminal subdomain"/>
    <property type="match status" value="1"/>
</dbReference>
<reference evidence="13 14" key="1">
    <citation type="submission" date="2019-01" db="EMBL/GenBank/DDBJ databases">
        <title>Genomes sequencing and comparative genomics of infectious freshwater microsporidia, Cucumispora dikerogammari and Thelohania contejeani.</title>
        <authorList>
            <person name="Cormier A."/>
            <person name="Giraud I."/>
            <person name="Wattier R."/>
            <person name="Teixeira M."/>
            <person name="Grandjean F."/>
            <person name="Rigaud T."/>
            <person name="Cordaux R."/>
        </authorList>
    </citation>
    <scope>NUCLEOTIDE SEQUENCE [LARGE SCALE GENOMIC DNA]</scope>
    <source>
        <strain evidence="13">T1</strain>
        <tissue evidence="13">Spores</tissue>
    </source>
</reference>
<dbReference type="InterPro" id="IPR036279">
    <property type="entry name" value="5-3_exonuclease_C_sf"/>
</dbReference>
<keyword evidence="13" id="KW-0269">Exonuclease</keyword>
<evidence type="ECO:0000313" key="13">
    <source>
        <dbReference type="EMBL" id="KAF7684457.1"/>
    </source>
</evidence>
<evidence type="ECO:0000256" key="5">
    <source>
        <dbReference type="ARBA" id="ARBA00022759"/>
    </source>
</evidence>